<proteinExistence type="predicted"/>
<reference evidence="5" key="1">
    <citation type="submission" date="2020-12" db="EMBL/GenBank/DDBJ databases">
        <title>Hymenobacter sp.</title>
        <authorList>
            <person name="Kim M.K."/>
        </authorList>
    </citation>
    <scope>NUCLEOTIDE SEQUENCE [LARGE SCALE GENOMIC DNA]</scope>
    <source>
        <strain evidence="5">BT553</strain>
    </source>
</reference>
<dbReference type="InterPro" id="IPR023220">
    <property type="entry name" value="T4SS_VirB5-domain"/>
</dbReference>
<dbReference type="SUPFAM" id="SSF101082">
    <property type="entry name" value="Typo IV secretion system protein TraC"/>
    <property type="match status" value="1"/>
</dbReference>
<keyword evidence="3" id="KW-0732">Signal</keyword>
<dbReference type="Proteomes" id="UP000640426">
    <property type="component" value="Unassembled WGS sequence"/>
</dbReference>
<feature type="region of interest" description="Disordered" evidence="2">
    <location>
        <begin position="214"/>
        <end position="237"/>
    </location>
</feature>
<organism evidence="4 5">
    <name type="scientific">Sphingomonas mollis</name>
    <dbReference type="NCBI Taxonomy" id="2795726"/>
    <lineage>
        <taxon>Bacteria</taxon>
        <taxon>Pseudomonadati</taxon>
        <taxon>Pseudomonadota</taxon>
        <taxon>Alphaproteobacteria</taxon>
        <taxon>Sphingomonadales</taxon>
        <taxon>Sphingomonadaceae</taxon>
        <taxon>Sphingomonas</taxon>
    </lineage>
</organism>
<protein>
    <submittedName>
        <fullName evidence="4">Type IV secretion system protein VirB5</fullName>
    </submittedName>
</protein>
<name>A0ABS0XUB1_9SPHN</name>
<evidence type="ECO:0000313" key="5">
    <source>
        <dbReference type="Proteomes" id="UP000640426"/>
    </source>
</evidence>
<comment type="caution">
    <text evidence="4">The sequence shown here is derived from an EMBL/GenBank/DDBJ whole genome shotgun (WGS) entry which is preliminary data.</text>
</comment>
<dbReference type="Gene3D" id="1.20.58.430">
    <property type="entry name" value="Type IV secretion system, VirB5-domain"/>
    <property type="match status" value="1"/>
</dbReference>
<evidence type="ECO:0000313" key="4">
    <source>
        <dbReference type="EMBL" id="MBJ6123619.1"/>
    </source>
</evidence>
<evidence type="ECO:0000256" key="3">
    <source>
        <dbReference type="SAM" id="SignalP"/>
    </source>
</evidence>
<keyword evidence="1" id="KW-0175">Coiled coil</keyword>
<dbReference type="Pfam" id="PF07996">
    <property type="entry name" value="T4SS"/>
    <property type="match status" value="1"/>
</dbReference>
<feature type="signal peptide" evidence="3">
    <location>
        <begin position="1"/>
        <end position="20"/>
    </location>
</feature>
<gene>
    <name evidence="4" type="ORF">JAO74_17710</name>
</gene>
<dbReference type="RefSeq" id="WP_199041407.1">
    <property type="nucleotide sequence ID" value="NZ_JAELXS010000017.1"/>
</dbReference>
<feature type="coiled-coil region" evidence="1">
    <location>
        <begin position="34"/>
        <end position="64"/>
    </location>
</feature>
<dbReference type="CDD" id="cd14262">
    <property type="entry name" value="VirB5_like"/>
    <property type="match status" value="1"/>
</dbReference>
<accession>A0ABS0XUB1</accession>
<feature type="chain" id="PRO_5047092793" evidence="3">
    <location>
        <begin position="21"/>
        <end position="237"/>
    </location>
</feature>
<feature type="compositionally biased region" description="Basic and acidic residues" evidence="2">
    <location>
        <begin position="220"/>
        <end position="231"/>
    </location>
</feature>
<dbReference type="EMBL" id="JAELXS010000017">
    <property type="protein sequence ID" value="MBJ6123619.1"/>
    <property type="molecule type" value="Genomic_DNA"/>
</dbReference>
<keyword evidence="5" id="KW-1185">Reference proteome</keyword>
<sequence length="237" mass="25449">MRTILLTTVTLVLWAAPASAQLTVIDPAAIAKQIEQIRQTVKMIEQGREQIEEAQRLYNDLNKLTDIPNVASQLGKDGLRAIGVTDSLTDLSSGRASSRSSAIGQKAQAYYQRFLRPSNSGTATTPAEHAYRDAMEATGNRIATSAAVADITGEAVQSRAAGLSELQARLGTATTAKEVQDLQARIALEQAQASNDDTRLRALEMTQRVAAATRAQARTDAGRAARQRDADFLGGRR</sequence>
<evidence type="ECO:0000256" key="2">
    <source>
        <dbReference type="SAM" id="MobiDB-lite"/>
    </source>
</evidence>
<evidence type="ECO:0000256" key="1">
    <source>
        <dbReference type="SAM" id="Coils"/>
    </source>
</evidence>
<dbReference type="InterPro" id="IPR014158">
    <property type="entry name" value="T4SS_VirB5"/>
</dbReference>